<sequence>MGIPCVLITALYDPAKGMNVPRVVQGTAICNATGNPDIPLEEERDFRYKLIKKALNLLEVEGDRL</sequence>
<proteinExistence type="predicted"/>
<evidence type="ECO:0000313" key="2">
    <source>
        <dbReference type="Proteomes" id="UP000190285"/>
    </source>
</evidence>
<evidence type="ECO:0008006" key="3">
    <source>
        <dbReference type="Google" id="ProtNLM"/>
    </source>
</evidence>
<accession>A0A1T5M3I8</accession>
<evidence type="ECO:0000313" key="1">
    <source>
        <dbReference type="EMBL" id="SKC82378.1"/>
    </source>
</evidence>
<dbReference type="AlphaFoldDB" id="A0A1T5M3I8"/>
<dbReference type="EMBL" id="FUZT01000009">
    <property type="protein sequence ID" value="SKC82378.1"/>
    <property type="molecule type" value="Genomic_DNA"/>
</dbReference>
<protein>
    <recommendedName>
        <fullName evidence="3">Selenoprotein B, glycine/betaine/sarcosine/D-proline reductase family</fullName>
    </recommendedName>
</protein>
<name>A0A1T5M3I8_9FIRM</name>
<organism evidence="1 2">
    <name type="scientific">Maledivibacter halophilus</name>
    <dbReference type="NCBI Taxonomy" id="36842"/>
    <lineage>
        <taxon>Bacteria</taxon>
        <taxon>Bacillati</taxon>
        <taxon>Bacillota</taxon>
        <taxon>Clostridia</taxon>
        <taxon>Peptostreptococcales</taxon>
        <taxon>Caminicellaceae</taxon>
        <taxon>Maledivibacter</taxon>
    </lineage>
</organism>
<reference evidence="1 2" key="1">
    <citation type="submission" date="2017-02" db="EMBL/GenBank/DDBJ databases">
        <authorList>
            <person name="Peterson S.W."/>
        </authorList>
    </citation>
    <scope>NUCLEOTIDE SEQUENCE [LARGE SCALE GENOMIC DNA]</scope>
    <source>
        <strain evidence="1 2">M1</strain>
    </source>
</reference>
<dbReference type="STRING" id="36842.SAMN02194393_03760"/>
<dbReference type="Proteomes" id="UP000190285">
    <property type="component" value="Unassembled WGS sequence"/>
</dbReference>
<keyword evidence="2" id="KW-1185">Reference proteome</keyword>
<gene>
    <name evidence="1" type="ORF">SAMN02194393_03760</name>
</gene>